<sequence length="207" mass="23330">MLAQSRLRTLVARWPRTSPLQRQVAAARPLAFARTVTTSTAPPATDGTTAKRAPAPPNAFVPQPEFPVANPSGNILQRVQRESIQRMEDGRRAELVLRRSKDPKRTIQPGDIIMVESVNSKTSNTTTRFVGICLGVFRRGIDTSFTLRNIVMKIGVEMNFKVYSPMVKDIQILQKGTGYRRAKLTYLRQQPEKAQFFNDPKYSRLSN</sequence>
<keyword evidence="6" id="KW-1185">Reference proteome</keyword>
<evidence type="ECO:0000256" key="1">
    <source>
        <dbReference type="ARBA" id="ARBA00005781"/>
    </source>
</evidence>
<protein>
    <recommendedName>
        <fullName evidence="7">Translation protein SH3-like domain-containing protein</fullName>
    </recommendedName>
</protein>
<keyword evidence="3" id="KW-0687">Ribonucleoprotein</keyword>
<dbReference type="PANTHER" id="PTHR15680">
    <property type="entry name" value="RIBOSOMAL PROTEIN L19"/>
    <property type="match status" value="1"/>
</dbReference>
<dbReference type="EMBL" id="JANBQB010000075">
    <property type="protein sequence ID" value="KAJ1982994.1"/>
    <property type="molecule type" value="Genomic_DNA"/>
</dbReference>
<comment type="caution">
    <text evidence="5">The sequence shown here is derived from an EMBL/GenBank/DDBJ whole genome shotgun (WGS) entry which is preliminary data.</text>
</comment>
<feature type="compositionally biased region" description="Polar residues" evidence="4">
    <location>
        <begin position="35"/>
        <end position="48"/>
    </location>
</feature>
<accession>A0A9W8EAU3</accession>
<organism evidence="5 6">
    <name type="scientific">Dimargaris verticillata</name>
    <dbReference type="NCBI Taxonomy" id="2761393"/>
    <lineage>
        <taxon>Eukaryota</taxon>
        <taxon>Fungi</taxon>
        <taxon>Fungi incertae sedis</taxon>
        <taxon>Zoopagomycota</taxon>
        <taxon>Kickxellomycotina</taxon>
        <taxon>Dimargaritomycetes</taxon>
        <taxon>Dimargaritales</taxon>
        <taxon>Dimargaritaceae</taxon>
        <taxon>Dimargaris</taxon>
    </lineage>
</organism>
<evidence type="ECO:0000256" key="3">
    <source>
        <dbReference type="ARBA" id="ARBA00023274"/>
    </source>
</evidence>
<dbReference type="InterPro" id="IPR008991">
    <property type="entry name" value="Translation_prot_SH3-like_sf"/>
</dbReference>
<dbReference type="SUPFAM" id="SSF50104">
    <property type="entry name" value="Translation proteins SH3-like domain"/>
    <property type="match status" value="1"/>
</dbReference>
<feature type="region of interest" description="Disordered" evidence="4">
    <location>
        <begin position="35"/>
        <end position="64"/>
    </location>
</feature>
<dbReference type="InterPro" id="IPR001857">
    <property type="entry name" value="Ribosomal_bL19"/>
</dbReference>
<dbReference type="Pfam" id="PF01245">
    <property type="entry name" value="Ribosomal_L19"/>
    <property type="match status" value="1"/>
</dbReference>
<dbReference type="GO" id="GO:0003735">
    <property type="term" value="F:structural constituent of ribosome"/>
    <property type="evidence" value="ECO:0007669"/>
    <property type="project" value="InterPro"/>
</dbReference>
<dbReference type="Gene3D" id="2.30.30.790">
    <property type="match status" value="1"/>
</dbReference>
<keyword evidence="2" id="KW-0689">Ribosomal protein</keyword>
<dbReference type="GO" id="GO:0005762">
    <property type="term" value="C:mitochondrial large ribosomal subunit"/>
    <property type="evidence" value="ECO:0007669"/>
    <property type="project" value="TreeGrafter"/>
</dbReference>
<dbReference type="PANTHER" id="PTHR15680:SF9">
    <property type="entry name" value="LARGE RIBOSOMAL SUBUNIT PROTEIN BL19M"/>
    <property type="match status" value="1"/>
</dbReference>
<gene>
    <name evidence="5" type="ORF">H4R34_001536</name>
</gene>
<dbReference type="InterPro" id="IPR038657">
    <property type="entry name" value="Ribosomal_bL19_sf"/>
</dbReference>
<proteinExistence type="inferred from homology"/>
<dbReference type="GO" id="GO:0006412">
    <property type="term" value="P:translation"/>
    <property type="evidence" value="ECO:0007669"/>
    <property type="project" value="InterPro"/>
</dbReference>
<evidence type="ECO:0000313" key="6">
    <source>
        <dbReference type="Proteomes" id="UP001151582"/>
    </source>
</evidence>
<evidence type="ECO:0000256" key="4">
    <source>
        <dbReference type="SAM" id="MobiDB-lite"/>
    </source>
</evidence>
<reference evidence="5" key="1">
    <citation type="submission" date="2022-07" db="EMBL/GenBank/DDBJ databases">
        <title>Phylogenomic reconstructions and comparative analyses of Kickxellomycotina fungi.</title>
        <authorList>
            <person name="Reynolds N.K."/>
            <person name="Stajich J.E."/>
            <person name="Barry K."/>
            <person name="Grigoriev I.V."/>
            <person name="Crous P."/>
            <person name="Smith M.E."/>
        </authorList>
    </citation>
    <scope>NUCLEOTIDE SEQUENCE</scope>
    <source>
        <strain evidence="5">RSA 567</strain>
    </source>
</reference>
<dbReference type="Proteomes" id="UP001151582">
    <property type="component" value="Unassembled WGS sequence"/>
</dbReference>
<dbReference type="AlphaFoldDB" id="A0A9W8EAU3"/>
<dbReference type="OrthoDB" id="432645at2759"/>
<evidence type="ECO:0000256" key="2">
    <source>
        <dbReference type="ARBA" id="ARBA00022980"/>
    </source>
</evidence>
<comment type="similarity">
    <text evidence="1">Belongs to the bacterial ribosomal protein bL19 family.</text>
</comment>
<dbReference type="PRINTS" id="PR00061">
    <property type="entry name" value="RIBOSOMALL19"/>
</dbReference>
<evidence type="ECO:0000313" key="5">
    <source>
        <dbReference type="EMBL" id="KAJ1982994.1"/>
    </source>
</evidence>
<name>A0A9W8EAU3_9FUNG</name>
<evidence type="ECO:0008006" key="7">
    <source>
        <dbReference type="Google" id="ProtNLM"/>
    </source>
</evidence>